<reference evidence="2 3" key="1">
    <citation type="submission" date="2024-06" db="EMBL/GenBank/DDBJ databases">
        <title>Brevundimonas sp. C11.</title>
        <authorList>
            <person name="Maltman C."/>
        </authorList>
    </citation>
    <scope>NUCLEOTIDE SEQUENCE [LARGE SCALE GENOMIC DNA]</scope>
    <source>
        <strain evidence="2 3">C11</strain>
    </source>
</reference>
<dbReference type="Pfam" id="PF04214">
    <property type="entry name" value="DUF411"/>
    <property type="match status" value="1"/>
</dbReference>
<feature type="signal peptide" evidence="1">
    <location>
        <begin position="1"/>
        <end position="25"/>
    </location>
</feature>
<evidence type="ECO:0000313" key="2">
    <source>
        <dbReference type="EMBL" id="MEQ7154129.1"/>
    </source>
</evidence>
<dbReference type="Proteomes" id="UP001445732">
    <property type="component" value="Unassembled WGS sequence"/>
</dbReference>
<dbReference type="InterPro" id="IPR006311">
    <property type="entry name" value="TAT_signal"/>
</dbReference>
<proteinExistence type="predicted"/>
<evidence type="ECO:0000256" key="1">
    <source>
        <dbReference type="SAM" id="SignalP"/>
    </source>
</evidence>
<dbReference type="InterPro" id="IPR007332">
    <property type="entry name" value="DUF411"/>
</dbReference>
<sequence length="155" mass="16498">MQPETLSRRVLLGAALGTAATTACAQVPRPAPELVVYKTPTCGCCTAWVDRMRAAGFSARIIEQPDLAPIRKAQGVMDTLAACHTALINGYALEGHVPAEDVRRLLVDRPVAIGLAVPAMPLGSPGMEMPDGRRQPFETLLMLRGGATRVFARHG</sequence>
<name>A0ABV1NKH6_9CAUL</name>
<dbReference type="RefSeq" id="WP_349683309.1">
    <property type="nucleotide sequence ID" value="NZ_JBEGDD010000002.1"/>
</dbReference>
<dbReference type="PROSITE" id="PS51318">
    <property type="entry name" value="TAT"/>
    <property type="match status" value="1"/>
</dbReference>
<keyword evidence="3" id="KW-1185">Reference proteome</keyword>
<comment type="caution">
    <text evidence="2">The sequence shown here is derived from an EMBL/GenBank/DDBJ whole genome shotgun (WGS) entry which is preliminary data.</text>
</comment>
<feature type="chain" id="PRO_5046317928" evidence="1">
    <location>
        <begin position="26"/>
        <end position="155"/>
    </location>
</feature>
<organism evidence="2 3">
    <name type="scientific">Brevundimonas aurifodinae</name>
    <dbReference type="NCBI Taxonomy" id="1508312"/>
    <lineage>
        <taxon>Bacteria</taxon>
        <taxon>Pseudomonadati</taxon>
        <taxon>Pseudomonadota</taxon>
        <taxon>Alphaproteobacteria</taxon>
        <taxon>Caulobacterales</taxon>
        <taxon>Caulobacteraceae</taxon>
        <taxon>Brevundimonas</taxon>
    </lineage>
</organism>
<protein>
    <submittedName>
        <fullName evidence="2">DUF411 domain-containing protein</fullName>
    </submittedName>
</protein>
<keyword evidence="1" id="KW-0732">Signal</keyword>
<evidence type="ECO:0000313" key="3">
    <source>
        <dbReference type="Proteomes" id="UP001445732"/>
    </source>
</evidence>
<gene>
    <name evidence="2" type="ORF">ABN401_02755</name>
</gene>
<dbReference type="EMBL" id="JBEGDD010000002">
    <property type="protein sequence ID" value="MEQ7154129.1"/>
    <property type="molecule type" value="Genomic_DNA"/>
</dbReference>
<accession>A0ABV1NKH6</accession>